<evidence type="ECO:0000313" key="4">
    <source>
        <dbReference type="Proteomes" id="UP001201262"/>
    </source>
</evidence>
<dbReference type="Pfam" id="PF20789">
    <property type="entry name" value="4HBT_3C"/>
    <property type="match status" value="1"/>
</dbReference>
<evidence type="ECO:0000313" key="3">
    <source>
        <dbReference type="EMBL" id="KAH8692257.1"/>
    </source>
</evidence>
<gene>
    <name evidence="3" type="ORF">BGW36DRAFT_303836</name>
</gene>
<dbReference type="EMBL" id="JAJTJA010000011">
    <property type="protein sequence ID" value="KAH8692257.1"/>
    <property type="molecule type" value="Genomic_DNA"/>
</dbReference>
<dbReference type="Proteomes" id="UP001201262">
    <property type="component" value="Unassembled WGS sequence"/>
</dbReference>
<dbReference type="AlphaFoldDB" id="A0AAD4KIX8"/>
<dbReference type="SUPFAM" id="SSF54637">
    <property type="entry name" value="Thioesterase/thiol ester dehydrase-isomerase"/>
    <property type="match status" value="1"/>
</dbReference>
<comment type="caution">
    <text evidence="3">The sequence shown here is derived from an EMBL/GenBank/DDBJ whole genome shotgun (WGS) entry which is preliminary data.</text>
</comment>
<keyword evidence="4" id="KW-1185">Reference proteome</keyword>
<feature type="domain" description="Acyl-CoA thioesterase-like C-terminal" evidence="2">
    <location>
        <begin position="158"/>
        <end position="318"/>
    </location>
</feature>
<dbReference type="RefSeq" id="XP_046068254.1">
    <property type="nucleotide sequence ID" value="XM_046211921.1"/>
</dbReference>
<feature type="domain" description="Acyl-CoA thioesterase-like N-terminal HotDog" evidence="1">
    <location>
        <begin position="24"/>
        <end position="116"/>
    </location>
</feature>
<dbReference type="Pfam" id="PF13622">
    <property type="entry name" value="4HBT_3"/>
    <property type="match status" value="1"/>
</dbReference>
<evidence type="ECO:0000259" key="1">
    <source>
        <dbReference type="Pfam" id="PF13622"/>
    </source>
</evidence>
<evidence type="ECO:0000259" key="2">
    <source>
        <dbReference type="Pfam" id="PF20789"/>
    </source>
</evidence>
<dbReference type="InterPro" id="IPR049449">
    <property type="entry name" value="TesB_ACOT8-like_N"/>
</dbReference>
<dbReference type="PANTHER" id="PTHR38110">
    <property type="entry name" value="CHROMOSOME 23, WHOLE GENOME SHOTGUN SEQUENCE"/>
    <property type="match status" value="1"/>
</dbReference>
<protein>
    <submittedName>
        <fullName evidence="3">Thioesterase family protein</fullName>
    </submittedName>
</protein>
<dbReference type="InterPro" id="IPR049450">
    <property type="entry name" value="ACOT8-like_C"/>
</dbReference>
<dbReference type="InterPro" id="IPR042171">
    <property type="entry name" value="Acyl-CoA_hotdog"/>
</dbReference>
<dbReference type="InterPro" id="IPR029069">
    <property type="entry name" value="HotDog_dom_sf"/>
</dbReference>
<accession>A0AAD4KIX8</accession>
<dbReference type="CDD" id="cd03440">
    <property type="entry name" value="hot_dog"/>
    <property type="match status" value="1"/>
</dbReference>
<proteinExistence type="predicted"/>
<dbReference type="Gene3D" id="2.40.160.210">
    <property type="entry name" value="Acyl-CoA thioesterase, double hotdog domain"/>
    <property type="match status" value="1"/>
</dbReference>
<dbReference type="InterPro" id="IPR052389">
    <property type="entry name" value="Sec_Metab_Biosynth-Assoc"/>
</dbReference>
<reference evidence="3" key="1">
    <citation type="submission" date="2021-12" db="EMBL/GenBank/DDBJ databases">
        <title>Convergent genome expansion in fungi linked to evolution of root-endophyte symbiosis.</title>
        <authorList>
            <consortium name="DOE Joint Genome Institute"/>
            <person name="Ke Y.-H."/>
            <person name="Bonito G."/>
            <person name="Liao H.-L."/>
            <person name="Looney B."/>
            <person name="Rojas-Flechas A."/>
            <person name="Nash J."/>
            <person name="Hameed K."/>
            <person name="Schadt C."/>
            <person name="Martin F."/>
            <person name="Crous P.W."/>
            <person name="Miettinen O."/>
            <person name="Magnuson J.K."/>
            <person name="Labbe J."/>
            <person name="Jacobson D."/>
            <person name="Doktycz M.J."/>
            <person name="Veneault-Fourrey C."/>
            <person name="Kuo A."/>
            <person name="Mondo S."/>
            <person name="Calhoun S."/>
            <person name="Riley R."/>
            <person name="Ohm R."/>
            <person name="LaButti K."/>
            <person name="Andreopoulos B."/>
            <person name="Pangilinan J."/>
            <person name="Nolan M."/>
            <person name="Tritt A."/>
            <person name="Clum A."/>
            <person name="Lipzen A."/>
            <person name="Daum C."/>
            <person name="Barry K."/>
            <person name="Grigoriev I.V."/>
            <person name="Vilgalys R."/>
        </authorList>
    </citation>
    <scope>NUCLEOTIDE SEQUENCE</scope>
    <source>
        <strain evidence="3">PMI_201</strain>
    </source>
</reference>
<dbReference type="PANTHER" id="PTHR38110:SF4">
    <property type="entry name" value="THIOESTERASE-LIKE SUPERFAMILY-DOMAIN-CONTAINING PROTEIN"/>
    <property type="match status" value="1"/>
</dbReference>
<sequence length="339" mass="37757">MTTILQKQIDLVQQDSHVYYVSFHRDWIIGPSIHGGILAAILQHTTKRHFMTTLSAQDQPDILSMHIDFLRMCTHDPMVITVTDLKTGQGTSTIQLHLTQPGRNPNRPKIAATATVTNFDVSLGPSAPTDWKLQPQPKPSPDWKKLEANFPDDNWLPVIMDGEILPIMRRMTQLNPRGGFPIAGLCDMWSSFGSERIDSTHLTLLTDLIASMSDTILRTGGMLDAHAIGNATEAWAGENPGIPLRLSNSLEQAQMGGMWNSTLTLDIEFKQRLPKEGIEWAFSRVLTRELKSGRMDVEVTICDQSMSPICVARHMVIVLGAARMFDNHKQNRKDGGSVL</sequence>
<organism evidence="3 4">
    <name type="scientific">Talaromyces proteolyticus</name>
    <dbReference type="NCBI Taxonomy" id="1131652"/>
    <lineage>
        <taxon>Eukaryota</taxon>
        <taxon>Fungi</taxon>
        <taxon>Dikarya</taxon>
        <taxon>Ascomycota</taxon>
        <taxon>Pezizomycotina</taxon>
        <taxon>Eurotiomycetes</taxon>
        <taxon>Eurotiomycetidae</taxon>
        <taxon>Eurotiales</taxon>
        <taxon>Trichocomaceae</taxon>
        <taxon>Talaromyces</taxon>
        <taxon>Talaromyces sect. Bacilispori</taxon>
    </lineage>
</organism>
<dbReference type="GeneID" id="70242208"/>
<name>A0AAD4KIX8_9EURO</name>